<keyword evidence="4" id="KW-0547">Nucleotide-binding</keyword>
<feature type="domain" description="ABC transporter" evidence="6">
    <location>
        <begin position="268"/>
        <end position="512"/>
    </location>
</feature>
<keyword evidence="2" id="KW-0813">Transport</keyword>
<organism evidence="7 8">
    <name type="scientific">Undibacterium hunanense</name>
    <dbReference type="NCBI Taxonomy" id="2762292"/>
    <lineage>
        <taxon>Bacteria</taxon>
        <taxon>Pseudomonadati</taxon>
        <taxon>Pseudomonadota</taxon>
        <taxon>Betaproteobacteria</taxon>
        <taxon>Burkholderiales</taxon>
        <taxon>Oxalobacteraceae</taxon>
        <taxon>Undibacterium</taxon>
    </lineage>
</organism>
<evidence type="ECO:0000259" key="6">
    <source>
        <dbReference type="PROSITE" id="PS50893"/>
    </source>
</evidence>
<dbReference type="RefSeq" id="WP_186948565.1">
    <property type="nucleotide sequence ID" value="NZ_JACOGF010000009.1"/>
</dbReference>
<evidence type="ECO:0000313" key="7">
    <source>
        <dbReference type="EMBL" id="MBC3919299.1"/>
    </source>
</evidence>
<dbReference type="InterPro" id="IPR017871">
    <property type="entry name" value="ABC_transporter-like_CS"/>
</dbReference>
<dbReference type="PANTHER" id="PTHR43790">
    <property type="entry name" value="CARBOHYDRATE TRANSPORT ATP-BINDING PROTEIN MG119-RELATED"/>
    <property type="match status" value="1"/>
</dbReference>
<dbReference type="GO" id="GO:0005524">
    <property type="term" value="F:ATP binding"/>
    <property type="evidence" value="ECO:0007669"/>
    <property type="project" value="UniProtKB-KW"/>
</dbReference>
<dbReference type="CDD" id="cd03215">
    <property type="entry name" value="ABC_Carb_Monos_II"/>
    <property type="match status" value="1"/>
</dbReference>
<dbReference type="Pfam" id="PF00005">
    <property type="entry name" value="ABC_tran"/>
    <property type="match status" value="2"/>
</dbReference>
<dbReference type="PROSITE" id="PS50893">
    <property type="entry name" value="ABC_TRANSPORTER_2"/>
    <property type="match status" value="2"/>
</dbReference>
<dbReference type="Proteomes" id="UP000650424">
    <property type="component" value="Unassembled WGS sequence"/>
</dbReference>
<keyword evidence="2" id="KW-0762">Sugar transport</keyword>
<dbReference type="CDD" id="cd03216">
    <property type="entry name" value="ABC_Carb_Monos_I"/>
    <property type="match status" value="1"/>
</dbReference>
<protein>
    <submittedName>
        <fullName evidence="7">ABC transporter ATP-binding protein</fullName>
    </submittedName>
</protein>
<dbReference type="SUPFAM" id="SSF52540">
    <property type="entry name" value="P-loop containing nucleoside triphosphate hydrolases"/>
    <property type="match status" value="2"/>
</dbReference>
<keyword evidence="1" id="KW-1003">Cell membrane</keyword>
<accession>A0ABR6ZU14</accession>
<gene>
    <name evidence="7" type="ORF">H8L32_17550</name>
</gene>
<keyword evidence="3" id="KW-0677">Repeat</keyword>
<evidence type="ECO:0000256" key="2">
    <source>
        <dbReference type="ARBA" id="ARBA00022597"/>
    </source>
</evidence>
<evidence type="ECO:0000256" key="3">
    <source>
        <dbReference type="ARBA" id="ARBA00022737"/>
    </source>
</evidence>
<evidence type="ECO:0000256" key="1">
    <source>
        <dbReference type="ARBA" id="ARBA00022475"/>
    </source>
</evidence>
<evidence type="ECO:0000256" key="5">
    <source>
        <dbReference type="ARBA" id="ARBA00022840"/>
    </source>
</evidence>
<keyword evidence="5 7" id="KW-0067">ATP-binding</keyword>
<evidence type="ECO:0000256" key="4">
    <source>
        <dbReference type="ARBA" id="ARBA00022741"/>
    </source>
</evidence>
<dbReference type="InterPro" id="IPR003593">
    <property type="entry name" value="AAA+_ATPase"/>
</dbReference>
<dbReference type="InterPro" id="IPR003439">
    <property type="entry name" value="ABC_transporter-like_ATP-bd"/>
</dbReference>
<dbReference type="EMBL" id="JACOGF010000009">
    <property type="protein sequence ID" value="MBC3919299.1"/>
    <property type="molecule type" value="Genomic_DNA"/>
</dbReference>
<dbReference type="Gene3D" id="3.40.50.300">
    <property type="entry name" value="P-loop containing nucleotide triphosphate hydrolases"/>
    <property type="match status" value="2"/>
</dbReference>
<sequence>MQTDYPDNKLPYILELTCVSKQYANGILANDRVSFGIRRGDIHAIVGENGAGKSTLMKLIYGLEQPDAGNILFESRQLQFRTPRDAIAAGIGLVPQHLKLVPSFSVARNIVLGREPMRGLLVDDDRAIADVRAVSARFGLEVDPLATVADLSLGEQQKVEILKALYRGARLLLLDEPSAVLTPQEAGALFTALRKLVELGLTVVIITHKLSEVREVSDRYTVLRGGKVVGLGDAKTVSEVELTELIVGKTLTPLQIQRSSRDALDPLVSVSNLSVVRDDGRHVLQNISFDIAPGEILGIAGIEGNGQSFLAEVLCGSRQPSGGHASIGGQVYTGQGVRSARSHRVANIPEDRLHDGVAADMSIAENVMAVDYHKRPFSRFGSLNRASIRNFASQLIHYYGVAAGSADTIIGALSGGNMQKLVFAREVATKPLFLIACQPTRGVDIGASDMLRKYLIELRDQGASILLISAELDEILALSDRIAVLAQGQIVGQFTGGQVSANELGLYMTGAKRQSGADAGLDVNSGVESVEVLA</sequence>
<comment type="caution">
    <text evidence="7">The sequence shown here is derived from an EMBL/GenBank/DDBJ whole genome shotgun (WGS) entry which is preliminary data.</text>
</comment>
<dbReference type="InterPro" id="IPR050107">
    <property type="entry name" value="ABC_carbohydrate_import_ATPase"/>
</dbReference>
<proteinExistence type="predicted"/>
<dbReference type="PROSITE" id="PS00211">
    <property type="entry name" value="ABC_TRANSPORTER_1"/>
    <property type="match status" value="2"/>
</dbReference>
<dbReference type="PANTHER" id="PTHR43790:SF4">
    <property type="entry name" value="GUANOSINE IMPORT ATP-BINDING PROTEIN NUPO"/>
    <property type="match status" value="1"/>
</dbReference>
<keyword evidence="1" id="KW-0472">Membrane</keyword>
<evidence type="ECO:0000313" key="8">
    <source>
        <dbReference type="Proteomes" id="UP000650424"/>
    </source>
</evidence>
<feature type="domain" description="ABC transporter" evidence="6">
    <location>
        <begin position="14"/>
        <end position="250"/>
    </location>
</feature>
<keyword evidence="8" id="KW-1185">Reference proteome</keyword>
<reference evidence="7 8" key="1">
    <citation type="submission" date="2020-08" db="EMBL/GenBank/DDBJ databases">
        <title>Novel species isolated from subtropical streams in China.</title>
        <authorList>
            <person name="Lu H."/>
        </authorList>
    </citation>
    <scope>NUCLEOTIDE SEQUENCE [LARGE SCALE GENOMIC DNA]</scope>
    <source>
        <strain evidence="7 8">CY18W</strain>
    </source>
</reference>
<dbReference type="InterPro" id="IPR027417">
    <property type="entry name" value="P-loop_NTPase"/>
</dbReference>
<dbReference type="SMART" id="SM00382">
    <property type="entry name" value="AAA"/>
    <property type="match status" value="1"/>
</dbReference>
<name>A0ABR6ZU14_9BURK</name>